<evidence type="ECO:0000313" key="1">
    <source>
        <dbReference type="EMBL" id="TYR98041.1"/>
    </source>
</evidence>
<dbReference type="RefSeq" id="WP_148954606.1">
    <property type="nucleotide sequence ID" value="NZ_VTEG01000014.1"/>
</dbReference>
<comment type="caution">
    <text evidence="1">The sequence shown here is derived from an EMBL/GenBank/DDBJ whole genome shotgun (WGS) entry which is preliminary data.</text>
</comment>
<evidence type="ECO:0000313" key="2">
    <source>
        <dbReference type="Proteomes" id="UP000325182"/>
    </source>
</evidence>
<dbReference type="Proteomes" id="UP000325182">
    <property type="component" value="Unassembled WGS sequence"/>
</dbReference>
<accession>A0A5D4M928</accession>
<dbReference type="AlphaFoldDB" id="A0A5D4M928"/>
<name>A0A5D4M928_9BACI</name>
<gene>
    <name evidence="1" type="ORF">FZC84_16800</name>
</gene>
<organism evidence="1 2">
    <name type="scientific">Rossellomorea vietnamensis</name>
    <dbReference type="NCBI Taxonomy" id="218284"/>
    <lineage>
        <taxon>Bacteria</taxon>
        <taxon>Bacillati</taxon>
        <taxon>Bacillota</taxon>
        <taxon>Bacilli</taxon>
        <taxon>Bacillales</taxon>
        <taxon>Bacillaceae</taxon>
        <taxon>Rossellomorea</taxon>
    </lineage>
</organism>
<sequence>MEFPVFLVKLDNIRTIEEASQKIFENSNLDERPERVEWPQGDTLRKRWLPGNAGETIGVNEINYTEQESFKYIFLNAYVERARNIVKGPNGQWLDRIDRINKVESEVLFLEYENNVFMAVYMNLTKSQYKLNFILKDLLKEDIWGSTTLLPPEFHISDSTYYWILSKFLTGDKIISETPNMIIKSFTGYSGAAVDDAHLMTGEGERISALLGTLAFIFGDDTLKSLRLSINFNENENFLFELASQGNVRLIEYEGDIATDELHQEKILLTLMLYKLIIPGIIDSFVKAEGEQEWNAQKKLEFINFVGDQILTKVNEEMQETTRMLNEMAGANR</sequence>
<dbReference type="EMBL" id="VTEG01000014">
    <property type="protein sequence ID" value="TYR98041.1"/>
    <property type="molecule type" value="Genomic_DNA"/>
</dbReference>
<reference evidence="1 2" key="1">
    <citation type="submission" date="2019-08" db="EMBL/GenBank/DDBJ databases">
        <title>Bacillus genomes from the desert of Cuatro Cienegas, Coahuila.</title>
        <authorList>
            <person name="Olmedo-Alvarez G."/>
        </authorList>
    </citation>
    <scope>NUCLEOTIDE SEQUENCE [LARGE SCALE GENOMIC DNA]</scope>
    <source>
        <strain evidence="1 2">CH128b_4D</strain>
    </source>
</reference>
<proteinExistence type="predicted"/>
<protein>
    <submittedName>
        <fullName evidence="1">Uncharacterized protein</fullName>
    </submittedName>
</protein>